<evidence type="ECO:0000313" key="1">
    <source>
        <dbReference type="EMBL" id="DAF56046.1"/>
    </source>
</evidence>
<name>A0A8S5SYM0_9CAUD</name>
<organism evidence="1">
    <name type="scientific">Siphoviridae sp. ctOXk3</name>
    <dbReference type="NCBI Taxonomy" id="2827861"/>
    <lineage>
        <taxon>Viruses</taxon>
        <taxon>Duplodnaviria</taxon>
        <taxon>Heunggongvirae</taxon>
        <taxon>Uroviricota</taxon>
        <taxon>Caudoviricetes</taxon>
    </lineage>
</organism>
<dbReference type="EMBL" id="BK032706">
    <property type="protein sequence ID" value="DAF56046.1"/>
    <property type="molecule type" value="Genomic_DNA"/>
</dbReference>
<reference evidence="1" key="1">
    <citation type="journal article" date="2021" name="Proc. Natl. Acad. Sci. U.S.A.">
        <title>A Catalog of Tens of Thousands of Viruses from Human Metagenomes Reveals Hidden Associations with Chronic Diseases.</title>
        <authorList>
            <person name="Tisza M.J."/>
            <person name="Buck C.B."/>
        </authorList>
    </citation>
    <scope>NUCLEOTIDE SEQUENCE</scope>
    <source>
        <strain evidence="1">CtOXk3</strain>
    </source>
</reference>
<accession>A0A8S5SYM0</accession>
<sequence length="304" mass="35247">MHISITSQYMRIHRHIRLTISKSSTMKNQNLPSFSTHKDGTQEFNFKAPSSWAELSEDQLRYVLSIMSTFQDHTVVKCYLLARFCGLTVHKYTRTGWKCSVKCDESVENGDAKTGKVRKRVLYISAAEILSLLKNFDFIDSFTDFRPLQVASDLQLQAVNSLLHEISFYDYLNIEKNYQLFMLKQEDRFLLKMAHLMYRTAGGSSDETANFEPFELLGVFMWFSSVKEYFAANFPHFFRPAKEGGELRREDILPAMQAQIRALTDGDVTKLQAVYNTDCWAALTELDNKAREAEEFKKRNRQNS</sequence>
<proteinExistence type="predicted"/>
<protein>
    <submittedName>
        <fullName evidence="1">Uncharacterized protein</fullName>
    </submittedName>
</protein>